<dbReference type="EMBL" id="JAPHQB010000058">
    <property type="protein sequence ID" value="MCX2803355.1"/>
    <property type="molecule type" value="Genomic_DNA"/>
</dbReference>
<keyword evidence="1" id="KW-0812">Transmembrane</keyword>
<comment type="caution">
    <text evidence="2">The sequence shown here is derived from an EMBL/GenBank/DDBJ whole genome shotgun (WGS) entry which is preliminary data.</text>
</comment>
<accession>A0AB35I170</accession>
<evidence type="ECO:0000313" key="2">
    <source>
        <dbReference type="EMBL" id="MCX2803355.1"/>
    </source>
</evidence>
<dbReference type="Proteomes" id="UP001209730">
    <property type="component" value="Unassembled WGS sequence"/>
</dbReference>
<gene>
    <name evidence="2" type="ORF">OQJ68_16375</name>
</gene>
<organism evidence="2 3">
    <name type="scientific">Microbulbifer thermotolerans</name>
    <dbReference type="NCBI Taxonomy" id="252514"/>
    <lineage>
        <taxon>Bacteria</taxon>
        <taxon>Pseudomonadati</taxon>
        <taxon>Pseudomonadota</taxon>
        <taxon>Gammaproteobacteria</taxon>
        <taxon>Cellvibrionales</taxon>
        <taxon>Microbulbiferaceae</taxon>
        <taxon>Microbulbifer</taxon>
    </lineage>
</organism>
<evidence type="ECO:0000256" key="1">
    <source>
        <dbReference type="SAM" id="Phobius"/>
    </source>
</evidence>
<dbReference type="AlphaFoldDB" id="A0AB35I170"/>
<reference evidence="2" key="1">
    <citation type="submission" date="2022-11" db="EMBL/GenBank/DDBJ databases">
        <title>Chitin-degrading and fungicidal potential of chitinolytic bacterial strains from marine environment of the Pacific Ocean regions.</title>
        <authorList>
            <person name="Pentekhina I."/>
            <person name="Nedashkovskaya O."/>
            <person name="Seitkalieva A."/>
            <person name="Podvolotskaya A."/>
            <person name="Tekutyeva L."/>
            <person name="Balabanova L."/>
        </authorList>
    </citation>
    <scope>NUCLEOTIDE SEQUENCE</scope>
    <source>
        <strain evidence="2">KMM 6838</strain>
    </source>
</reference>
<dbReference type="InterPro" id="IPR036736">
    <property type="entry name" value="ACP-like_sf"/>
</dbReference>
<evidence type="ECO:0000313" key="3">
    <source>
        <dbReference type="Proteomes" id="UP001209730"/>
    </source>
</evidence>
<keyword evidence="1" id="KW-0472">Membrane</keyword>
<name>A0AB35I170_MICTH</name>
<dbReference type="Gene3D" id="1.10.1200.10">
    <property type="entry name" value="ACP-like"/>
    <property type="match status" value="1"/>
</dbReference>
<keyword evidence="1" id="KW-1133">Transmembrane helix</keyword>
<proteinExistence type="predicted"/>
<dbReference type="RefSeq" id="WP_083421158.1">
    <property type="nucleotide sequence ID" value="NZ_FOKT01000006.1"/>
</dbReference>
<feature type="transmembrane region" description="Helical" evidence="1">
    <location>
        <begin position="111"/>
        <end position="133"/>
    </location>
</feature>
<protein>
    <submittedName>
        <fullName evidence="2">DUF1493 family protein</fullName>
    </submittedName>
</protein>
<sequence>MSIENKLKERVSYHSGVKAEDVSSEMYLEGDLGITGDDAFELIEDIQKLFDLDLTEFDFSLHFVPEAGGIKNSEYGYYPVSVGHLIEVCNRKSWFLPDRDLENHQKFKRALLVQNVLAIGVFTCVLMAILLVLSNECA</sequence>